<dbReference type="RefSeq" id="WP_089699431.1">
    <property type="nucleotide sequence ID" value="NZ_FNHL01000005.1"/>
</dbReference>
<gene>
    <name evidence="2" type="ORF">SAMN04487949_3429</name>
</gene>
<keyword evidence="3" id="KW-1185">Reference proteome</keyword>
<sequence length="216" mass="23020">MPDHDAPRTRTVDESPTAAESAAGPDGLSLDARTARTPATDHPTLRPRTGSEVLGVSLRSLLAADEDATLRTVSDHDHYDSLRAMRRTDAFGRLRRYLGRRAQSVSLTCRSAAVVHGETASGDRVEVAVAAVDVRASPYDDGFALLARRVADDELVAAGIEYVETERRSLPADGPATPTRRQTEVSVSMTAVDVLGSIEEERVTLDADGSAGQPAD</sequence>
<dbReference type="AlphaFoldDB" id="A0A1G9YTR3"/>
<dbReference type="EMBL" id="FNHL01000005">
    <property type="protein sequence ID" value="SDN11783.1"/>
    <property type="molecule type" value="Genomic_DNA"/>
</dbReference>
<reference evidence="3" key="1">
    <citation type="submission" date="2016-10" db="EMBL/GenBank/DDBJ databases">
        <authorList>
            <person name="Varghese N."/>
            <person name="Submissions S."/>
        </authorList>
    </citation>
    <scope>NUCLEOTIDE SEQUENCE [LARGE SCALE GENOMIC DNA]</scope>
    <source>
        <strain evidence="3">CGMCC 1.10119</strain>
    </source>
</reference>
<accession>A0A1G9YTR3</accession>
<evidence type="ECO:0000313" key="2">
    <source>
        <dbReference type="EMBL" id="SDN11783.1"/>
    </source>
</evidence>
<organism evidence="2 3">
    <name type="scientific">Halogranum gelatinilyticum</name>
    <dbReference type="NCBI Taxonomy" id="660521"/>
    <lineage>
        <taxon>Archaea</taxon>
        <taxon>Methanobacteriati</taxon>
        <taxon>Methanobacteriota</taxon>
        <taxon>Stenosarchaea group</taxon>
        <taxon>Halobacteria</taxon>
        <taxon>Halobacteriales</taxon>
        <taxon>Haloferacaceae</taxon>
    </lineage>
</organism>
<evidence type="ECO:0000313" key="3">
    <source>
        <dbReference type="Proteomes" id="UP000199451"/>
    </source>
</evidence>
<evidence type="ECO:0000256" key="1">
    <source>
        <dbReference type="SAM" id="MobiDB-lite"/>
    </source>
</evidence>
<protein>
    <submittedName>
        <fullName evidence="2">Uncharacterized protein</fullName>
    </submittedName>
</protein>
<feature type="region of interest" description="Disordered" evidence="1">
    <location>
        <begin position="1"/>
        <end position="50"/>
    </location>
</feature>
<dbReference type="Proteomes" id="UP000199451">
    <property type="component" value="Unassembled WGS sequence"/>
</dbReference>
<proteinExistence type="predicted"/>
<feature type="compositionally biased region" description="Basic and acidic residues" evidence="1">
    <location>
        <begin position="1"/>
        <end position="13"/>
    </location>
</feature>
<name>A0A1G9YTR3_9EURY</name>